<reference evidence="13" key="1">
    <citation type="submission" date="2014-11" db="EMBL/GenBank/DDBJ databases">
        <authorList>
            <person name="Otto D Thomas"/>
            <person name="Naeem Raeece"/>
        </authorList>
    </citation>
    <scope>NUCLEOTIDE SEQUENCE</scope>
</reference>
<dbReference type="InterPro" id="IPR036940">
    <property type="entry name" value="PI3/4_kinase_cat_sf"/>
</dbReference>
<dbReference type="PANTHER" id="PTHR11139">
    <property type="entry name" value="ATAXIA TELANGIECTASIA MUTATED ATM -RELATED"/>
    <property type="match status" value="1"/>
</dbReference>
<evidence type="ECO:0000313" key="13">
    <source>
        <dbReference type="EMBL" id="CEM42404.1"/>
    </source>
</evidence>
<dbReference type="Gene3D" id="1.20.120.150">
    <property type="entry name" value="FKBP12-rapamycin binding domain"/>
    <property type="match status" value="1"/>
</dbReference>
<proteinExistence type="inferred from homology"/>
<feature type="region of interest" description="Disordered" evidence="9">
    <location>
        <begin position="1792"/>
        <end position="1815"/>
    </location>
</feature>
<feature type="compositionally biased region" description="Basic residues" evidence="9">
    <location>
        <begin position="1706"/>
        <end position="1716"/>
    </location>
</feature>
<feature type="region of interest" description="Disordered" evidence="9">
    <location>
        <begin position="1581"/>
        <end position="1632"/>
    </location>
</feature>
<evidence type="ECO:0000256" key="2">
    <source>
        <dbReference type="ARBA" id="ARBA00012513"/>
    </source>
</evidence>
<dbReference type="GO" id="GO:0031929">
    <property type="term" value="P:TOR signaling"/>
    <property type="evidence" value="ECO:0007669"/>
    <property type="project" value="TreeGrafter"/>
</dbReference>
<feature type="region of interest" description="Disordered" evidence="9">
    <location>
        <begin position="1325"/>
        <end position="1564"/>
    </location>
</feature>
<keyword evidence="6" id="KW-0418">Kinase</keyword>
<protein>
    <recommendedName>
        <fullName evidence="2">non-specific serine/threonine protein kinase</fullName>
        <ecNumber evidence="2">2.7.11.1</ecNumber>
    </recommendedName>
</protein>
<keyword evidence="5" id="KW-0547">Nucleotide-binding</keyword>
<name>A0A0G4HEA6_9ALVE</name>
<feature type="region of interest" description="Disordered" evidence="9">
    <location>
        <begin position="1644"/>
        <end position="1779"/>
    </location>
</feature>
<feature type="compositionally biased region" description="Gly residues" evidence="9">
    <location>
        <begin position="1351"/>
        <end position="1376"/>
    </location>
</feature>
<feature type="compositionally biased region" description="Gly residues" evidence="9">
    <location>
        <begin position="1750"/>
        <end position="1777"/>
    </location>
</feature>
<evidence type="ECO:0000259" key="10">
    <source>
        <dbReference type="PROSITE" id="PS50290"/>
    </source>
</evidence>
<feature type="compositionally biased region" description="Gly residues" evidence="9">
    <location>
        <begin position="1609"/>
        <end position="1623"/>
    </location>
</feature>
<feature type="domain" description="FATC" evidence="12">
    <location>
        <begin position="1869"/>
        <end position="1901"/>
    </location>
</feature>
<dbReference type="InterPro" id="IPR014009">
    <property type="entry name" value="PIK_FAT"/>
</dbReference>
<feature type="domain" description="FAT" evidence="11">
    <location>
        <begin position="25"/>
        <end position="732"/>
    </location>
</feature>
<dbReference type="InterPro" id="IPR003152">
    <property type="entry name" value="FATC_dom"/>
</dbReference>
<dbReference type="GO" id="GO:0031931">
    <property type="term" value="C:TORC1 complex"/>
    <property type="evidence" value="ECO:0007669"/>
    <property type="project" value="TreeGrafter"/>
</dbReference>
<evidence type="ECO:0000256" key="1">
    <source>
        <dbReference type="ARBA" id="ARBA00011031"/>
    </source>
</evidence>
<dbReference type="SUPFAM" id="SSF48371">
    <property type="entry name" value="ARM repeat"/>
    <property type="match status" value="1"/>
</dbReference>
<dbReference type="FunFam" id="1.10.1070.11:FF:000029">
    <property type="entry name" value="Serine/threonine-protein kinase TOR"/>
    <property type="match status" value="1"/>
</dbReference>
<evidence type="ECO:0000256" key="4">
    <source>
        <dbReference type="ARBA" id="ARBA00022737"/>
    </source>
</evidence>
<gene>
    <name evidence="13" type="ORF">Cvel_26718</name>
</gene>
<dbReference type="EC" id="2.7.11.1" evidence="2"/>
<feature type="compositionally biased region" description="Gly residues" evidence="9">
    <location>
        <begin position="129"/>
        <end position="138"/>
    </location>
</feature>
<dbReference type="InterPro" id="IPR036738">
    <property type="entry name" value="FRB_sf"/>
</dbReference>
<evidence type="ECO:0000259" key="12">
    <source>
        <dbReference type="PROSITE" id="PS51190"/>
    </source>
</evidence>
<accession>A0A0G4HEA6</accession>
<dbReference type="GO" id="GO:0005524">
    <property type="term" value="F:ATP binding"/>
    <property type="evidence" value="ECO:0007669"/>
    <property type="project" value="UniProtKB-KW"/>
</dbReference>
<dbReference type="InterPro" id="IPR000403">
    <property type="entry name" value="PI3/4_kinase_cat_dom"/>
</dbReference>
<comment type="similarity">
    <text evidence="1">Belongs to the PI3/PI4-kinase family.</text>
</comment>
<dbReference type="GO" id="GO:0031932">
    <property type="term" value="C:TORC2 complex"/>
    <property type="evidence" value="ECO:0007669"/>
    <property type="project" value="TreeGrafter"/>
</dbReference>
<dbReference type="InterPro" id="IPR011009">
    <property type="entry name" value="Kinase-like_dom_sf"/>
</dbReference>
<feature type="region of interest" description="Disordered" evidence="9">
    <location>
        <begin position="129"/>
        <end position="155"/>
    </location>
</feature>
<evidence type="ECO:0000256" key="8">
    <source>
        <dbReference type="ARBA" id="ARBA00048679"/>
    </source>
</evidence>
<keyword evidence="4" id="KW-0677">Repeat</keyword>
<dbReference type="Gene3D" id="3.30.1010.10">
    <property type="entry name" value="Phosphatidylinositol 3-kinase Catalytic Subunit, Chain A, domain 4"/>
    <property type="match status" value="1"/>
</dbReference>
<dbReference type="PROSITE" id="PS51189">
    <property type="entry name" value="FAT"/>
    <property type="match status" value="1"/>
</dbReference>
<dbReference type="GO" id="GO:0005737">
    <property type="term" value="C:cytoplasm"/>
    <property type="evidence" value="ECO:0007669"/>
    <property type="project" value="TreeGrafter"/>
</dbReference>
<dbReference type="InterPro" id="IPR026683">
    <property type="entry name" value="TOR_cat"/>
</dbReference>
<dbReference type="GO" id="GO:0005634">
    <property type="term" value="C:nucleus"/>
    <property type="evidence" value="ECO:0007669"/>
    <property type="project" value="TreeGrafter"/>
</dbReference>
<dbReference type="GO" id="GO:0004674">
    <property type="term" value="F:protein serine/threonine kinase activity"/>
    <property type="evidence" value="ECO:0007669"/>
    <property type="project" value="UniProtKB-EC"/>
</dbReference>
<dbReference type="Pfam" id="PF08771">
    <property type="entry name" value="FRB_dom"/>
    <property type="match status" value="1"/>
</dbReference>
<dbReference type="CDD" id="cd05169">
    <property type="entry name" value="PIKKc_TOR"/>
    <property type="match status" value="1"/>
</dbReference>
<evidence type="ECO:0000256" key="7">
    <source>
        <dbReference type="ARBA" id="ARBA00022840"/>
    </source>
</evidence>
<dbReference type="PROSITE" id="PS51190">
    <property type="entry name" value="FATC"/>
    <property type="match status" value="1"/>
</dbReference>
<dbReference type="GO" id="GO:0044877">
    <property type="term" value="F:protein-containing complex binding"/>
    <property type="evidence" value="ECO:0007669"/>
    <property type="project" value="InterPro"/>
</dbReference>
<feature type="compositionally biased region" description="Basic and acidic residues" evidence="9">
    <location>
        <begin position="1379"/>
        <end position="1433"/>
    </location>
</feature>
<dbReference type="GO" id="GO:0016242">
    <property type="term" value="P:negative regulation of macroautophagy"/>
    <property type="evidence" value="ECO:0007669"/>
    <property type="project" value="TreeGrafter"/>
</dbReference>
<organism evidence="13">
    <name type="scientific">Chromera velia CCMP2878</name>
    <dbReference type="NCBI Taxonomy" id="1169474"/>
    <lineage>
        <taxon>Eukaryota</taxon>
        <taxon>Sar</taxon>
        <taxon>Alveolata</taxon>
        <taxon>Colpodellida</taxon>
        <taxon>Chromeraceae</taxon>
        <taxon>Chromera</taxon>
    </lineage>
</organism>
<feature type="compositionally biased region" description="Gly residues" evidence="9">
    <location>
        <begin position="1672"/>
        <end position="1683"/>
    </location>
</feature>
<dbReference type="Pfam" id="PF00454">
    <property type="entry name" value="PI3_PI4_kinase"/>
    <property type="match status" value="1"/>
</dbReference>
<dbReference type="SUPFAM" id="SSF47212">
    <property type="entry name" value="FKBP12-rapamycin-binding domain of FKBP-rapamycin-associated protein (FRAP)"/>
    <property type="match status" value="1"/>
</dbReference>
<comment type="catalytic activity">
    <reaction evidence="8">
        <text>L-seryl-[protein] + ATP = O-phospho-L-seryl-[protein] + ADP + H(+)</text>
        <dbReference type="Rhea" id="RHEA:17989"/>
        <dbReference type="Rhea" id="RHEA-COMP:9863"/>
        <dbReference type="Rhea" id="RHEA-COMP:11604"/>
        <dbReference type="ChEBI" id="CHEBI:15378"/>
        <dbReference type="ChEBI" id="CHEBI:29999"/>
        <dbReference type="ChEBI" id="CHEBI:30616"/>
        <dbReference type="ChEBI" id="CHEBI:83421"/>
        <dbReference type="ChEBI" id="CHEBI:456216"/>
        <dbReference type="EC" id="2.7.11.1"/>
    </reaction>
</comment>
<dbReference type="SMART" id="SM00146">
    <property type="entry name" value="PI3Kc"/>
    <property type="match status" value="1"/>
</dbReference>
<sequence>AILNLAEFMEQQPVGVAQLPIDRALLGELAEKSHAYAKALYYKEQEFRTSPESSVEALISLNNQLQQGEAARGVLEYAQKHLHVTLKESWYEKLQRWEDALEAYELRQLGETLGDRMLDGGPGPDGDFGTGEWGGTPGPSGVAASTLGASGQGAGGVGGSASAQIEFLRPRLRCLHALGEWERLARLAEEVWSSGLQTGGLDHAKRQEIAHLAAAAEFNRRNWSRMAIYVQTLEDSHSYEAYFYSSVLAIHRQDFRLALRLVQRARETLDPELTALVGESYLRAYSSLVRVQELSELEEVIKYRQCESERKKRHMRNMWARRLEGMAKQVDVWQSILQVRSIVLPPNESVAIWLHFASLCRKQERLPLAIKVIDDLAADPLTASDPRVRFGKLKNIYTSGGVVEAQQNLKELCQAYDLVMETQMMQQLQTTQSGQKGGVGGPSSGLPPIAPALGGASASASASHITASVGGGPGSAAFGFGGGGLGHLGDARGDPPDPGEAVSGPEAMHPAAFAELLSKCHLKLALWTREICVATLGPNAWQQQPHLNEIVGEVQKAVQLKPNYYKAWNTWALLHFGKAQAYDDRSRRERTAMRQHPSLHAQQQQQQKAQFGVQGCCRDDSIGGRQHEADLREAVRGFIKSISLRPRKNLQDTLRLLTIWFTHAGITSVDSAVQAGFATAPLDTWLGVIPQVLARLRSNNKNLQTAIRTLLRQMSFLYPEALVFPLTVASNSSISGLADSATQLLEHMSRHAPELVQQSKLVSRELVRVSVLWHEKWHEALEEASRLHYNEADTDGMVALLLPLHKATAGGTETLREVAFVQSFGRELEEAHVLLKRYQKATASSRGGIAGGVGAAGGVLGRGGAALQAQSAKADIEAAWAIYYRIFQRLHRQINCLSHLDLQYVSPALYAAKDLQLPVPCTYSPDRDTVRIKSFSATVNVVMSKQKPRIVQVNGSDGNLYKFLLKGHEDLKQDERVMQLFGLINDLLGANPEAGKKDLSITRFAVVPLSSNSGLIEWVPNCDTLHSLIKTYRDSLKVNISLEHNLMRSFFHNCGDLCLLQKVECFRYALDSSSGEDLARVLWLQSRSSEVWLSRRTIYSRSLAVMSMVGYILGLGDRHPSNLMLRRSSGRVVHIDFGDCFDVAAFREKFPEKIPFRLTRMLLNALEVSGVEGNFRVTCEQTMGVLRSSKDTVMAMLEAFVYDPLITWRLLPANRTNRANPRHNTPSATAEAAGAPYSFADITAIPLPPPPAEADAVAPPGTSLLYTGGPLMTKWCAATAVAPGGNADEVERDGAGRVVKGKTAFGAVASPTDSSVQTAFLRTLHKGERGTGPPNELQVPDEGAHTRTQGHQGGMTGVVGGRTGVIRGKGGEGAGGRIEINRVDPPQRRVAAQERRATSGRRGGERDAVPGGSRNEKGRGDRRDTGANDDKRRPTGSANRGGGKGSARGTRAGGDLLHRPPSFVVSPSASRASSAVALPTANGGEDRWVSSSSRGGTVKRRESLGGGSLTLGGAASPSTEDRERGEREIARLRSPTPSTGGGVTGPFSSVSHGRGSEQFDGGDSTVELECHQADEEVAKPSLLTLSGVKREPPRRGQNGLSLDELPDGVGLGGVGDQGEGLGDGFVPSGVGGHHPLAASLAVRQQPPVRQQTHAAAASSSSSSARVEVEQAGAGGEGVWGAGALGTVPEGKSGGSRGKGDFEGDHKRRRSKGRRKTEKATKGTKGNEVGKGAMNPEGRIAQSRKTDAGHGGEGSRAGQLGGGVGGRQSMQAGGGAGAAGAAVGPLQAQAKRASLGRPLDAQGGAGSGNLEIEKDPHMHTAIRETRQRELKQMLGPEGIRADPEVLSAYARAVLLRVEAKLAGTDFGFGYSLDVAAQVDRLIQEAASHENLCQCYTGWCPFW</sequence>
<feature type="domain" description="PI3K/PI4K catalytic" evidence="10">
    <location>
        <begin position="935"/>
        <end position="1250"/>
    </location>
</feature>
<evidence type="ECO:0000259" key="11">
    <source>
        <dbReference type="PROSITE" id="PS51189"/>
    </source>
</evidence>
<dbReference type="EMBL" id="CDMZ01002443">
    <property type="protein sequence ID" value="CEM42404.1"/>
    <property type="molecule type" value="Genomic_DNA"/>
</dbReference>
<dbReference type="Gene3D" id="1.10.1070.11">
    <property type="entry name" value="Phosphatidylinositol 3-/4-kinase, catalytic domain"/>
    <property type="match status" value="1"/>
</dbReference>
<keyword evidence="3" id="KW-0808">Transferase</keyword>
<feature type="compositionally biased region" description="Basic and acidic residues" evidence="9">
    <location>
        <begin position="1519"/>
        <end position="1531"/>
    </location>
</feature>
<evidence type="ECO:0000256" key="6">
    <source>
        <dbReference type="ARBA" id="ARBA00022777"/>
    </source>
</evidence>
<feature type="compositionally biased region" description="Low complexity" evidence="9">
    <location>
        <begin position="1459"/>
        <end position="1477"/>
    </location>
</feature>
<dbReference type="Pfam" id="PF02260">
    <property type="entry name" value="FATC"/>
    <property type="match status" value="1"/>
</dbReference>
<dbReference type="SMART" id="SM01343">
    <property type="entry name" value="FATC"/>
    <property type="match status" value="1"/>
</dbReference>
<keyword evidence="7" id="KW-0067">ATP-binding</keyword>
<dbReference type="InterPro" id="IPR003151">
    <property type="entry name" value="PIK-rel_kinase_FAT"/>
</dbReference>
<dbReference type="InterPro" id="IPR016024">
    <property type="entry name" value="ARM-type_fold"/>
</dbReference>
<dbReference type="SMART" id="SM01345">
    <property type="entry name" value="Rapamycin_bind"/>
    <property type="match status" value="1"/>
</dbReference>
<evidence type="ECO:0000256" key="5">
    <source>
        <dbReference type="ARBA" id="ARBA00022741"/>
    </source>
</evidence>
<dbReference type="FunFam" id="3.30.1010.10:FF:000006">
    <property type="entry name" value="Serine/threonine-protein kinase TOR"/>
    <property type="match status" value="1"/>
</dbReference>
<feature type="compositionally biased region" description="Low complexity" evidence="9">
    <location>
        <begin position="1654"/>
        <end position="1671"/>
    </location>
</feature>
<feature type="non-terminal residue" evidence="13">
    <location>
        <position position="1"/>
    </location>
</feature>
<evidence type="ECO:0000256" key="3">
    <source>
        <dbReference type="ARBA" id="ARBA00022679"/>
    </source>
</evidence>
<dbReference type="InterPro" id="IPR050517">
    <property type="entry name" value="DDR_Repair_Kinase"/>
</dbReference>
<dbReference type="SUPFAM" id="SSF56112">
    <property type="entry name" value="Protein kinase-like (PK-like)"/>
    <property type="match status" value="1"/>
</dbReference>
<dbReference type="PROSITE" id="PS50290">
    <property type="entry name" value="PI3_4_KINASE_3"/>
    <property type="match status" value="1"/>
</dbReference>
<dbReference type="InterPro" id="IPR009076">
    <property type="entry name" value="FRB_dom"/>
</dbReference>
<evidence type="ECO:0000256" key="9">
    <source>
        <dbReference type="SAM" id="MobiDB-lite"/>
    </source>
</evidence>
<dbReference type="InterPro" id="IPR018936">
    <property type="entry name" value="PI3/4_kinase_CS"/>
</dbReference>
<feature type="region of interest" description="Disordered" evidence="9">
    <location>
        <begin position="429"/>
        <end position="448"/>
    </location>
</feature>
<dbReference type="PROSITE" id="PS00916">
    <property type="entry name" value="PI3_4_KINASE_2"/>
    <property type="match status" value="1"/>
</dbReference>
<dbReference type="VEuPathDB" id="CryptoDB:Cvel_26718"/>
<dbReference type="PANTHER" id="PTHR11139:SF9">
    <property type="entry name" value="SERINE_THREONINE-PROTEIN KINASE MTOR"/>
    <property type="match status" value="1"/>
</dbReference>
<dbReference type="Pfam" id="PF02259">
    <property type="entry name" value="FAT"/>
    <property type="match status" value="1"/>
</dbReference>